<dbReference type="STRING" id="1285928.SAMN04487894_104206"/>
<dbReference type="Pfam" id="PF00392">
    <property type="entry name" value="GntR"/>
    <property type="match status" value="1"/>
</dbReference>
<keyword evidence="3" id="KW-0804">Transcription</keyword>
<accession>A0A1G6PXU3</accession>
<dbReference type="InterPro" id="IPR036388">
    <property type="entry name" value="WH-like_DNA-bd_sf"/>
</dbReference>
<dbReference type="OrthoDB" id="362473at2"/>
<dbReference type="Gene3D" id="1.10.287.100">
    <property type="match status" value="1"/>
</dbReference>
<name>A0A1G6PXU3_NIADE</name>
<dbReference type="Gene3D" id="1.10.10.10">
    <property type="entry name" value="Winged helix-like DNA-binding domain superfamily/Winged helix DNA-binding domain"/>
    <property type="match status" value="1"/>
</dbReference>
<keyword evidence="2 5" id="KW-0238">DNA-binding</keyword>
<dbReference type="PANTHER" id="PTHR38445">
    <property type="entry name" value="HTH-TYPE TRANSCRIPTIONAL REPRESSOR YTRA"/>
    <property type="match status" value="1"/>
</dbReference>
<dbReference type="SUPFAM" id="SSF46785">
    <property type="entry name" value="Winged helix' DNA-binding domain"/>
    <property type="match status" value="1"/>
</dbReference>
<dbReference type="InterPro" id="IPR036390">
    <property type="entry name" value="WH_DNA-bd_sf"/>
</dbReference>
<proteinExistence type="predicted"/>
<sequence length="125" mass="14757">MNFNNNQPIYLQIVDFICEKILLAVWKQEEKIPSVRELAVQLSVNPNTVARSYDFLRSQEIITDKRGIGYFISANGIQQAKQYRRNLFIEQELPLLARTLHMLDIAPDELDQLLTRYKQKLQYEK</sequence>
<evidence type="ECO:0000259" key="4">
    <source>
        <dbReference type="PROSITE" id="PS50949"/>
    </source>
</evidence>
<dbReference type="GO" id="GO:0003677">
    <property type="term" value="F:DNA binding"/>
    <property type="evidence" value="ECO:0007669"/>
    <property type="project" value="UniProtKB-KW"/>
</dbReference>
<gene>
    <name evidence="5" type="ORF">SAMN04487894_104206</name>
</gene>
<keyword evidence="1" id="KW-0805">Transcription regulation</keyword>
<dbReference type="PROSITE" id="PS50949">
    <property type="entry name" value="HTH_GNTR"/>
    <property type="match status" value="1"/>
</dbReference>
<protein>
    <submittedName>
        <fullName evidence="5">DNA-binding transcriptional regulator YhcF, GntR family</fullName>
    </submittedName>
</protein>
<dbReference type="GO" id="GO:0003700">
    <property type="term" value="F:DNA-binding transcription factor activity"/>
    <property type="evidence" value="ECO:0007669"/>
    <property type="project" value="InterPro"/>
</dbReference>
<dbReference type="SMART" id="SM00345">
    <property type="entry name" value="HTH_GNTR"/>
    <property type="match status" value="1"/>
</dbReference>
<evidence type="ECO:0000313" key="5">
    <source>
        <dbReference type="EMBL" id="SDC85022.1"/>
    </source>
</evidence>
<dbReference type="RefSeq" id="WP_090389820.1">
    <property type="nucleotide sequence ID" value="NZ_FMZO01000004.1"/>
</dbReference>
<reference evidence="6" key="1">
    <citation type="submission" date="2016-10" db="EMBL/GenBank/DDBJ databases">
        <authorList>
            <person name="Varghese N."/>
            <person name="Submissions S."/>
        </authorList>
    </citation>
    <scope>NUCLEOTIDE SEQUENCE [LARGE SCALE GENOMIC DNA]</scope>
    <source>
        <strain evidence="6">DSM 25811 / CCM 8410 / LMG 26954 / E90</strain>
    </source>
</reference>
<evidence type="ECO:0000256" key="3">
    <source>
        <dbReference type="ARBA" id="ARBA00023163"/>
    </source>
</evidence>
<dbReference type="EMBL" id="FMZO01000004">
    <property type="protein sequence ID" value="SDC85022.1"/>
    <property type="molecule type" value="Genomic_DNA"/>
</dbReference>
<organism evidence="5 6">
    <name type="scientific">Niabella drilacis (strain DSM 25811 / CCM 8410 / CCUG 62505 / LMG 26954 / E90)</name>
    <dbReference type="NCBI Taxonomy" id="1285928"/>
    <lineage>
        <taxon>Bacteria</taxon>
        <taxon>Pseudomonadati</taxon>
        <taxon>Bacteroidota</taxon>
        <taxon>Chitinophagia</taxon>
        <taxon>Chitinophagales</taxon>
        <taxon>Chitinophagaceae</taxon>
        <taxon>Niabella</taxon>
    </lineage>
</organism>
<feature type="domain" description="HTH gntR-type" evidence="4">
    <location>
        <begin position="7"/>
        <end position="75"/>
    </location>
</feature>
<dbReference type="InterPro" id="IPR000524">
    <property type="entry name" value="Tscrpt_reg_HTH_GntR"/>
</dbReference>
<dbReference type="CDD" id="cd07377">
    <property type="entry name" value="WHTH_GntR"/>
    <property type="match status" value="1"/>
</dbReference>
<dbReference type="Proteomes" id="UP000198757">
    <property type="component" value="Unassembled WGS sequence"/>
</dbReference>
<dbReference type="PANTHER" id="PTHR38445:SF10">
    <property type="entry name" value="GNTR-FAMILY TRANSCRIPTIONAL REGULATOR"/>
    <property type="match status" value="1"/>
</dbReference>
<dbReference type="AlphaFoldDB" id="A0A1G6PXU3"/>
<keyword evidence="6" id="KW-1185">Reference proteome</keyword>
<evidence type="ECO:0000256" key="2">
    <source>
        <dbReference type="ARBA" id="ARBA00023125"/>
    </source>
</evidence>
<evidence type="ECO:0000313" key="6">
    <source>
        <dbReference type="Proteomes" id="UP000198757"/>
    </source>
</evidence>
<evidence type="ECO:0000256" key="1">
    <source>
        <dbReference type="ARBA" id="ARBA00023015"/>
    </source>
</evidence>